<dbReference type="Pfam" id="PF13445">
    <property type="entry name" value="zf-RING_UBOX"/>
    <property type="match status" value="1"/>
</dbReference>
<keyword evidence="1" id="KW-0479">Metal-binding</keyword>
<dbReference type="PROSITE" id="PS50089">
    <property type="entry name" value="ZF_RING_2"/>
    <property type="match status" value="1"/>
</dbReference>
<dbReference type="InterPro" id="IPR001841">
    <property type="entry name" value="Znf_RING"/>
</dbReference>
<name>A0A0J8QW65_COCIT</name>
<keyword evidence="3" id="KW-0862">Zinc</keyword>
<dbReference type="InterPro" id="IPR013083">
    <property type="entry name" value="Znf_RING/FYVE/PHD"/>
</dbReference>
<dbReference type="GO" id="GO:0008270">
    <property type="term" value="F:zinc ion binding"/>
    <property type="evidence" value="ECO:0007669"/>
    <property type="project" value="UniProtKB-KW"/>
</dbReference>
<dbReference type="SMART" id="SM00184">
    <property type="entry name" value="RING"/>
    <property type="match status" value="1"/>
</dbReference>
<dbReference type="OrthoDB" id="4205932at2759"/>
<dbReference type="InterPro" id="IPR027370">
    <property type="entry name" value="Znf-RING_euk"/>
</dbReference>
<evidence type="ECO:0000259" key="5">
    <source>
        <dbReference type="PROSITE" id="PS50089"/>
    </source>
</evidence>
<feature type="domain" description="RING-type" evidence="5">
    <location>
        <begin position="21"/>
        <end position="70"/>
    </location>
</feature>
<evidence type="ECO:0000256" key="3">
    <source>
        <dbReference type="ARBA" id="ARBA00022833"/>
    </source>
</evidence>
<organism evidence="6 7">
    <name type="scientific">Coccidioides immitis RMSCC 3703</name>
    <dbReference type="NCBI Taxonomy" id="454286"/>
    <lineage>
        <taxon>Eukaryota</taxon>
        <taxon>Fungi</taxon>
        <taxon>Dikarya</taxon>
        <taxon>Ascomycota</taxon>
        <taxon>Pezizomycotina</taxon>
        <taxon>Eurotiomycetes</taxon>
        <taxon>Eurotiomycetidae</taxon>
        <taxon>Onygenales</taxon>
        <taxon>Onygenaceae</taxon>
        <taxon>Coccidioides</taxon>
    </lineage>
</organism>
<protein>
    <recommendedName>
        <fullName evidence="5">RING-type domain-containing protein</fullName>
    </recommendedName>
</protein>
<dbReference type="STRING" id="454286.A0A0J8QW65"/>
<proteinExistence type="predicted"/>
<dbReference type="EMBL" id="DS268152">
    <property type="protein sequence ID" value="KMU77084.1"/>
    <property type="molecule type" value="Genomic_DNA"/>
</dbReference>
<evidence type="ECO:0000313" key="6">
    <source>
        <dbReference type="EMBL" id="KMU77084.1"/>
    </source>
</evidence>
<dbReference type="Proteomes" id="UP000054559">
    <property type="component" value="Unassembled WGS sequence"/>
</dbReference>
<accession>A0A0J8QW65</accession>
<dbReference type="SUPFAM" id="SSF57850">
    <property type="entry name" value="RING/U-box"/>
    <property type="match status" value="1"/>
</dbReference>
<evidence type="ECO:0000313" key="7">
    <source>
        <dbReference type="Proteomes" id="UP000054559"/>
    </source>
</evidence>
<dbReference type="PROSITE" id="PS00518">
    <property type="entry name" value="ZF_RING_1"/>
    <property type="match status" value="1"/>
</dbReference>
<evidence type="ECO:0000256" key="2">
    <source>
        <dbReference type="ARBA" id="ARBA00022771"/>
    </source>
</evidence>
<dbReference type="Gene3D" id="3.30.40.10">
    <property type="entry name" value="Zinc/RING finger domain, C3HC4 (zinc finger)"/>
    <property type="match status" value="1"/>
</dbReference>
<evidence type="ECO:0000256" key="4">
    <source>
        <dbReference type="PROSITE-ProRule" id="PRU00175"/>
    </source>
</evidence>
<sequence length="225" mass="25754">MPFSCTVSAPEYATAMESTDCSICLRPFYLPFRWGDACNHTFCLECLWGHLISVDYNSNETPITACPYCREREYNFTYDEVMETYMKNHGILHDRSLMERQTLHLKFINFCLAAVNDAMVAYELDDESNNVITSEGDGSNATTSGDFLVIPADVLAELDELANTPQVRYDPASDEEDQKINALLALRDHLPIRKLRLYGQLHGVHFQNEMMHATLEASFPLYEQW</sequence>
<dbReference type="InterPro" id="IPR017907">
    <property type="entry name" value="Znf_RING_CS"/>
</dbReference>
<keyword evidence="2 4" id="KW-0863">Zinc-finger</keyword>
<dbReference type="AlphaFoldDB" id="A0A0J8QW65"/>
<gene>
    <name evidence="6" type="ORF">CISG_06122</name>
</gene>
<evidence type="ECO:0000256" key="1">
    <source>
        <dbReference type="ARBA" id="ARBA00022723"/>
    </source>
</evidence>
<reference evidence="7" key="1">
    <citation type="journal article" date="2010" name="Genome Res.">
        <title>Population genomic sequencing of Coccidioides fungi reveals recent hybridization and transposon control.</title>
        <authorList>
            <person name="Neafsey D.E."/>
            <person name="Barker B.M."/>
            <person name="Sharpton T.J."/>
            <person name="Stajich J.E."/>
            <person name="Park D.J."/>
            <person name="Whiston E."/>
            <person name="Hung C.-Y."/>
            <person name="McMahan C."/>
            <person name="White J."/>
            <person name="Sykes S."/>
            <person name="Heiman D."/>
            <person name="Young S."/>
            <person name="Zeng Q."/>
            <person name="Abouelleil A."/>
            <person name="Aftuck L."/>
            <person name="Bessette D."/>
            <person name="Brown A."/>
            <person name="FitzGerald M."/>
            <person name="Lui A."/>
            <person name="Macdonald J.P."/>
            <person name="Priest M."/>
            <person name="Orbach M.J."/>
            <person name="Galgiani J.N."/>
            <person name="Kirkland T.N."/>
            <person name="Cole G.T."/>
            <person name="Birren B.W."/>
            <person name="Henn M.R."/>
            <person name="Taylor J.W."/>
            <person name="Rounsley S.D."/>
        </authorList>
    </citation>
    <scope>NUCLEOTIDE SEQUENCE [LARGE SCALE GENOMIC DNA]</scope>
    <source>
        <strain evidence="7">RMSCC 3703</strain>
    </source>
</reference>